<organism evidence="1 2">
    <name type="scientific">Delftia acidovorans</name>
    <name type="common">Pseudomonas acidovorans</name>
    <name type="synonym">Comamonas acidovorans</name>
    <dbReference type="NCBI Taxonomy" id="80866"/>
    <lineage>
        <taxon>Bacteria</taxon>
        <taxon>Pseudomonadati</taxon>
        <taxon>Pseudomonadota</taxon>
        <taxon>Betaproteobacteria</taxon>
        <taxon>Burkholderiales</taxon>
        <taxon>Comamonadaceae</taxon>
        <taxon>Delftia</taxon>
    </lineage>
</organism>
<dbReference type="Proteomes" id="UP000594778">
    <property type="component" value="Chromosome"/>
</dbReference>
<dbReference type="AlphaFoldDB" id="A0A080NPG3"/>
<evidence type="ECO:0000313" key="1">
    <source>
        <dbReference type="EMBL" id="QPS06161.1"/>
    </source>
</evidence>
<proteinExistence type="predicted"/>
<accession>A0A080NPG3</accession>
<reference evidence="1 2" key="1">
    <citation type="submission" date="2020-12" db="EMBL/GenBank/DDBJ databases">
        <title>FDA dAtabase for Regulatory Grade micrObial Sequences (FDA-ARGOS): Supporting development and validation of Infectious Disease Dx tests.</title>
        <authorList>
            <person name="Sproer C."/>
            <person name="Gronow S."/>
            <person name="Severitt S."/>
            <person name="Schroder I."/>
            <person name="Tallon L."/>
            <person name="Sadzewicz L."/>
            <person name="Zhao X."/>
            <person name="Boylan J."/>
            <person name="Ott S."/>
            <person name="Bowen H."/>
            <person name="Vavikolanu K."/>
            <person name="Mehta A."/>
            <person name="Aluvathingal J."/>
            <person name="Nadendla S."/>
            <person name="Lowell S."/>
            <person name="Myers T."/>
            <person name="Yan Y."/>
            <person name="Sichtig H."/>
        </authorList>
    </citation>
    <scope>NUCLEOTIDE SEQUENCE [LARGE SCALE GENOMIC DNA]</scope>
    <source>
        <strain evidence="1 2">FDAARGOS_909</strain>
    </source>
</reference>
<dbReference type="RefSeq" id="WP_013804445.1">
    <property type="nucleotide sequence ID" value="NZ_CAGKLB010000004.1"/>
</dbReference>
<gene>
    <name evidence="1" type="ORF">I6G66_17765</name>
</gene>
<evidence type="ECO:0000313" key="2">
    <source>
        <dbReference type="Proteomes" id="UP000594778"/>
    </source>
</evidence>
<name>A0A080NPG3_DELAC</name>
<dbReference type="EMBL" id="CP065668">
    <property type="protein sequence ID" value="QPS06161.1"/>
    <property type="molecule type" value="Genomic_DNA"/>
</dbReference>
<sequence length="53" mass="5997">MLHVKIVKLSAQWKRREMVFGVDDGPKTDWLLAALEKTLGLSSVCWSKLGILK</sequence>
<protein>
    <submittedName>
        <fullName evidence="1">Uncharacterized protein</fullName>
    </submittedName>
</protein>